<dbReference type="OrthoDB" id="5841339at2759"/>
<dbReference type="Gene3D" id="1.20.1560.10">
    <property type="entry name" value="ABC transporter type 1, transmembrane domain"/>
    <property type="match status" value="1"/>
</dbReference>
<evidence type="ECO:0008006" key="7">
    <source>
        <dbReference type="Google" id="ProtNLM"/>
    </source>
</evidence>
<feature type="non-terminal residue" evidence="5">
    <location>
        <position position="1"/>
    </location>
</feature>
<dbReference type="GO" id="GO:0005524">
    <property type="term" value="F:ATP binding"/>
    <property type="evidence" value="ECO:0007669"/>
    <property type="project" value="InterPro"/>
</dbReference>
<sequence>EASPLFPKPRRISTLEHIRALLRYCQNQWVWFTLGFVFLVIYAVARVFIPNFTGQVIANIVKKAGVASLVRSVTIMGLLTMVSTLFGGLRGGCFDYATALVSRQVTFIAIPLVGFITKCTEHTTTSFACERREVDRFEGKLDETLKMNKKK</sequence>
<dbReference type="Proteomes" id="UP000230423">
    <property type="component" value="Unassembled WGS sequence"/>
</dbReference>
<dbReference type="EMBL" id="KZ358879">
    <property type="protein sequence ID" value="PIO59087.1"/>
    <property type="molecule type" value="Genomic_DNA"/>
</dbReference>
<feature type="transmembrane region" description="Helical" evidence="4">
    <location>
        <begin position="29"/>
        <end position="49"/>
    </location>
</feature>
<evidence type="ECO:0000256" key="3">
    <source>
        <dbReference type="ARBA" id="ARBA00023136"/>
    </source>
</evidence>
<organism evidence="5 6">
    <name type="scientific">Teladorsagia circumcincta</name>
    <name type="common">Brown stomach worm</name>
    <name type="synonym">Ostertagia circumcincta</name>
    <dbReference type="NCBI Taxonomy" id="45464"/>
    <lineage>
        <taxon>Eukaryota</taxon>
        <taxon>Metazoa</taxon>
        <taxon>Ecdysozoa</taxon>
        <taxon>Nematoda</taxon>
        <taxon>Chromadorea</taxon>
        <taxon>Rhabditida</taxon>
        <taxon>Rhabditina</taxon>
        <taxon>Rhabditomorpha</taxon>
        <taxon>Strongyloidea</taxon>
        <taxon>Trichostrongylidae</taxon>
        <taxon>Teladorsagia</taxon>
    </lineage>
</organism>
<dbReference type="SUPFAM" id="SSF90123">
    <property type="entry name" value="ABC transporter transmembrane region"/>
    <property type="match status" value="1"/>
</dbReference>
<dbReference type="InterPro" id="IPR036640">
    <property type="entry name" value="ABC1_TM_sf"/>
</dbReference>
<keyword evidence="3 4" id="KW-0472">Membrane</keyword>
<name>A0A2G9TMC0_TELCI</name>
<dbReference type="GO" id="GO:0016020">
    <property type="term" value="C:membrane"/>
    <property type="evidence" value="ECO:0007669"/>
    <property type="project" value="InterPro"/>
</dbReference>
<proteinExistence type="predicted"/>
<evidence type="ECO:0000256" key="4">
    <source>
        <dbReference type="SAM" id="Phobius"/>
    </source>
</evidence>
<evidence type="ECO:0000313" key="6">
    <source>
        <dbReference type="Proteomes" id="UP000230423"/>
    </source>
</evidence>
<evidence type="ECO:0000313" key="5">
    <source>
        <dbReference type="EMBL" id="PIO59087.1"/>
    </source>
</evidence>
<feature type="transmembrane region" description="Helical" evidence="4">
    <location>
        <begin position="96"/>
        <end position="116"/>
    </location>
</feature>
<keyword evidence="2 4" id="KW-1133">Transmembrane helix</keyword>
<accession>A0A2G9TMC0</accession>
<gene>
    <name evidence="5" type="ORF">TELCIR_19462</name>
</gene>
<keyword evidence="6" id="KW-1185">Reference proteome</keyword>
<keyword evidence="1 4" id="KW-0812">Transmembrane</keyword>
<protein>
    <recommendedName>
        <fullName evidence="7">ABC transmembrane type-1 domain-containing protein</fullName>
    </recommendedName>
</protein>
<evidence type="ECO:0000256" key="2">
    <source>
        <dbReference type="ARBA" id="ARBA00022989"/>
    </source>
</evidence>
<dbReference type="AlphaFoldDB" id="A0A2G9TMC0"/>
<reference evidence="5 6" key="1">
    <citation type="submission" date="2015-09" db="EMBL/GenBank/DDBJ databases">
        <title>Draft genome of the parasitic nematode Teladorsagia circumcincta isolate WARC Sus (inbred).</title>
        <authorList>
            <person name="Mitreva M."/>
        </authorList>
    </citation>
    <scope>NUCLEOTIDE SEQUENCE [LARGE SCALE GENOMIC DNA]</scope>
    <source>
        <strain evidence="5 6">S</strain>
    </source>
</reference>
<evidence type="ECO:0000256" key="1">
    <source>
        <dbReference type="ARBA" id="ARBA00022692"/>
    </source>
</evidence>
<feature type="transmembrane region" description="Helical" evidence="4">
    <location>
        <begin position="69"/>
        <end position="89"/>
    </location>
</feature>